<evidence type="ECO:0000313" key="1">
    <source>
        <dbReference type="EnsemblPlants" id="AVESA.00010b.r2.1CG0087070.1.CDS"/>
    </source>
</evidence>
<organism evidence="1 2">
    <name type="scientific">Avena sativa</name>
    <name type="common">Oat</name>
    <dbReference type="NCBI Taxonomy" id="4498"/>
    <lineage>
        <taxon>Eukaryota</taxon>
        <taxon>Viridiplantae</taxon>
        <taxon>Streptophyta</taxon>
        <taxon>Embryophyta</taxon>
        <taxon>Tracheophyta</taxon>
        <taxon>Spermatophyta</taxon>
        <taxon>Magnoliopsida</taxon>
        <taxon>Liliopsida</taxon>
        <taxon>Poales</taxon>
        <taxon>Poaceae</taxon>
        <taxon>BOP clade</taxon>
        <taxon>Pooideae</taxon>
        <taxon>Poodae</taxon>
        <taxon>Poeae</taxon>
        <taxon>Poeae Chloroplast Group 1 (Aveneae type)</taxon>
        <taxon>Aveninae</taxon>
        <taxon>Avena</taxon>
    </lineage>
</organism>
<name>A0ACD5TMW2_AVESA</name>
<proteinExistence type="predicted"/>
<keyword evidence="2" id="KW-1185">Reference proteome</keyword>
<sequence length="220" mass="23183">MVRLIILAILFLAAHAAVGAAGERPKDEDPCNPSSFASEINLECTNRVSPTEECCDPVIASVDINGTGTTPCLCRVAAEPQLIMDGLNTDGLLAIFATCRAVAPGGAPLEVFCEGVADSPPPPTTASPNTTAMATMCDAHSLALQLGDFCSNEVVTSRCCKAVMVTVNRDNSAEAPCLCQVTEEWSFLSSGLGIDSIIDLYDRCTGRQGIHRPFEEVCGW</sequence>
<dbReference type="Proteomes" id="UP001732700">
    <property type="component" value="Chromosome 1C"/>
</dbReference>
<accession>A0ACD5TMW2</accession>
<protein>
    <submittedName>
        <fullName evidence="1">Uncharacterized protein</fullName>
    </submittedName>
</protein>
<dbReference type="EnsemblPlants" id="AVESA.00010b.r2.1CG0087070.1">
    <property type="protein sequence ID" value="AVESA.00010b.r2.1CG0087070.1.CDS"/>
    <property type="gene ID" value="AVESA.00010b.r2.1CG0087070"/>
</dbReference>
<evidence type="ECO:0000313" key="2">
    <source>
        <dbReference type="Proteomes" id="UP001732700"/>
    </source>
</evidence>
<reference evidence="1" key="2">
    <citation type="submission" date="2025-09" db="UniProtKB">
        <authorList>
            <consortium name="EnsemblPlants"/>
        </authorList>
    </citation>
    <scope>IDENTIFICATION</scope>
</reference>
<reference evidence="1" key="1">
    <citation type="submission" date="2021-05" db="EMBL/GenBank/DDBJ databases">
        <authorList>
            <person name="Scholz U."/>
            <person name="Mascher M."/>
            <person name="Fiebig A."/>
        </authorList>
    </citation>
    <scope>NUCLEOTIDE SEQUENCE [LARGE SCALE GENOMIC DNA]</scope>
</reference>